<keyword evidence="1" id="KW-0472">Membrane</keyword>
<protein>
    <recommendedName>
        <fullName evidence="4">Alpha-1,3-glucosyltransferase</fullName>
    </recommendedName>
</protein>
<feature type="transmembrane region" description="Helical" evidence="1">
    <location>
        <begin position="132"/>
        <end position="155"/>
    </location>
</feature>
<feature type="transmembrane region" description="Helical" evidence="1">
    <location>
        <begin position="167"/>
        <end position="189"/>
    </location>
</feature>
<keyword evidence="1" id="KW-1133">Transmembrane helix</keyword>
<keyword evidence="3" id="KW-1185">Reference proteome</keyword>
<evidence type="ECO:0008006" key="4">
    <source>
        <dbReference type="Google" id="ProtNLM"/>
    </source>
</evidence>
<gene>
    <name evidence="2" type="ORF">SO694_00005238</name>
</gene>
<reference evidence="2 3" key="1">
    <citation type="submission" date="2024-03" db="EMBL/GenBank/DDBJ databases">
        <title>Aureococcus anophagefferens CCMP1851 and Kratosvirus quantuckense: Draft genome of a second virus-susceptible host strain in the model system.</title>
        <authorList>
            <person name="Chase E."/>
            <person name="Truchon A.R."/>
            <person name="Schepens W."/>
            <person name="Wilhelm S.W."/>
        </authorList>
    </citation>
    <scope>NUCLEOTIDE SEQUENCE [LARGE SCALE GENOMIC DNA]</scope>
    <source>
        <strain evidence="2 3">CCMP1851</strain>
    </source>
</reference>
<name>A0ABR1GA68_AURAN</name>
<evidence type="ECO:0000313" key="3">
    <source>
        <dbReference type="Proteomes" id="UP001363151"/>
    </source>
</evidence>
<comment type="caution">
    <text evidence="2">The sequence shown here is derived from an EMBL/GenBank/DDBJ whole genome shotgun (WGS) entry which is preliminary data.</text>
</comment>
<accession>A0ABR1GA68</accession>
<sequence>MCLLRMDPWGLALLPFSLTGITSWYPLIYPNNGVLWSVSTIAFFYYRLPWLFGRLERAWTRAHLPWLAALMAVKWVIVVGVDPFFYMPLRVWPPFVVPVFMIGAIVGRSRLEDALAGGDPSPALWGRRADALSVALALFVGVSAFFSHYAGAFGLRVVLEAFIILPLAYWIEALTYAGSASWVGFVLSARRRPAAAARFERL</sequence>
<dbReference type="Proteomes" id="UP001363151">
    <property type="component" value="Unassembled WGS sequence"/>
</dbReference>
<dbReference type="EMBL" id="JBBJCI010000039">
    <property type="protein sequence ID" value="KAK7249869.1"/>
    <property type="molecule type" value="Genomic_DNA"/>
</dbReference>
<keyword evidence="1" id="KW-0812">Transmembrane</keyword>
<organism evidence="2 3">
    <name type="scientific">Aureococcus anophagefferens</name>
    <name type="common">Harmful bloom alga</name>
    <dbReference type="NCBI Taxonomy" id="44056"/>
    <lineage>
        <taxon>Eukaryota</taxon>
        <taxon>Sar</taxon>
        <taxon>Stramenopiles</taxon>
        <taxon>Ochrophyta</taxon>
        <taxon>Pelagophyceae</taxon>
        <taxon>Pelagomonadales</taxon>
        <taxon>Pelagomonadaceae</taxon>
        <taxon>Aureococcus</taxon>
    </lineage>
</organism>
<feature type="transmembrane region" description="Helical" evidence="1">
    <location>
        <begin position="64"/>
        <end position="85"/>
    </location>
</feature>
<evidence type="ECO:0000256" key="1">
    <source>
        <dbReference type="SAM" id="Phobius"/>
    </source>
</evidence>
<evidence type="ECO:0000313" key="2">
    <source>
        <dbReference type="EMBL" id="KAK7249869.1"/>
    </source>
</evidence>
<proteinExistence type="predicted"/>
<feature type="transmembrane region" description="Helical" evidence="1">
    <location>
        <begin position="91"/>
        <end position="111"/>
    </location>
</feature>
<feature type="transmembrane region" description="Helical" evidence="1">
    <location>
        <begin position="34"/>
        <end position="52"/>
    </location>
</feature>
<feature type="transmembrane region" description="Helical" evidence="1">
    <location>
        <begin position="9"/>
        <end position="28"/>
    </location>
</feature>